<dbReference type="EMBL" id="JAIWYP010000003">
    <property type="protein sequence ID" value="KAH3846500.1"/>
    <property type="molecule type" value="Genomic_DNA"/>
</dbReference>
<accession>A0A9D4KUR4</accession>
<organism evidence="1 2">
    <name type="scientific">Dreissena polymorpha</name>
    <name type="common">Zebra mussel</name>
    <name type="synonym">Mytilus polymorpha</name>
    <dbReference type="NCBI Taxonomy" id="45954"/>
    <lineage>
        <taxon>Eukaryota</taxon>
        <taxon>Metazoa</taxon>
        <taxon>Spiralia</taxon>
        <taxon>Lophotrochozoa</taxon>
        <taxon>Mollusca</taxon>
        <taxon>Bivalvia</taxon>
        <taxon>Autobranchia</taxon>
        <taxon>Heteroconchia</taxon>
        <taxon>Euheterodonta</taxon>
        <taxon>Imparidentia</taxon>
        <taxon>Neoheterodontei</taxon>
        <taxon>Myida</taxon>
        <taxon>Dreissenoidea</taxon>
        <taxon>Dreissenidae</taxon>
        <taxon>Dreissena</taxon>
    </lineage>
</organism>
<dbReference type="Proteomes" id="UP000828390">
    <property type="component" value="Unassembled WGS sequence"/>
</dbReference>
<name>A0A9D4KUR4_DREPO</name>
<reference evidence="1" key="1">
    <citation type="journal article" date="2019" name="bioRxiv">
        <title>The Genome of the Zebra Mussel, Dreissena polymorpha: A Resource for Invasive Species Research.</title>
        <authorList>
            <person name="McCartney M.A."/>
            <person name="Auch B."/>
            <person name="Kono T."/>
            <person name="Mallez S."/>
            <person name="Zhang Y."/>
            <person name="Obille A."/>
            <person name="Becker A."/>
            <person name="Abrahante J.E."/>
            <person name="Garbe J."/>
            <person name="Badalamenti J.P."/>
            <person name="Herman A."/>
            <person name="Mangelson H."/>
            <person name="Liachko I."/>
            <person name="Sullivan S."/>
            <person name="Sone E.D."/>
            <person name="Koren S."/>
            <person name="Silverstein K.A.T."/>
            <person name="Beckman K.B."/>
            <person name="Gohl D.M."/>
        </authorList>
    </citation>
    <scope>NUCLEOTIDE SEQUENCE</scope>
    <source>
        <strain evidence="1">Duluth1</strain>
        <tissue evidence="1">Whole animal</tissue>
    </source>
</reference>
<dbReference type="AlphaFoldDB" id="A0A9D4KUR4"/>
<sequence length="56" mass="6592">MLDYLLECQNPYTVTVNIPVPLHNLLTKLAVDEEVAVRFLKCIENSKRVYHAYRQE</sequence>
<comment type="caution">
    <text evidence="1">The sequence shown here is derived from an EMBL/GenBank/DDBJ whole genome shotgun (WGS) entry which is preliminary data.</text>
</comment>
<evidence type="ECO:0000313" key="2">
    <source>
        <dbReference type="Proteomes" id="UP000828390"/>
    </source>
</evidence>
<gene>
    <name evidence="1" type="ORF">DPMN_088801</name>
</gene>
<reference evidence="1" key="2">
    <citation type="submission" date="2020-11" db="EMBL/GenBank/DDBJ databases">
        <authorList>
            <person name="McCartney M.A."/>
            <person name="Auch B."/>
            <person name="Kono T."/>
            <person name="Mallez S."/>
            <person name="Becker A."/>
            <person name="Gohl D.M."/>
            <person name="Silverstein K.A.T."/>
            <person name="Koren S."/>
            <person name="Bechman K.B."/>
            <person name="Herman A."/>
            <person name="Abrahante J.E."/>
            <person name="Garbe J."/>
        </authorList>
    </citation>
    <scope>NUCLEOTIDE SEQUENCE</scope>
    <source>
        <strain evidence="1">Duluth1</strain>
        <tissue evidence="1">Whole animal</tissue>
    </source>
</reference>
<proteinExistence type="predicted"/>
<keyword evidence="2" id="KW-1185">Reference proteome</keyword>
<protein>
    <submittedName>
        <fullName evidence="1">Uncharacterized protein</fullName>
    </submittedName>
</protein>
<evidence type="ECO:0000313" key="1">
    <source>
        <dbReference type="EMBL" id="KAH3846500.1"/>
    </source>
</evidence>